<dbReference type="AlphaFoldDB" id="A0A345SSX5"/>
<dbReference type="OrthoDB" id="3680851at2"/>
<dbReference type="KEGG" id="stri:C7M71_004520"/>
<dbReference type="SUPFAM" id="SSF56784">
    <property type="entry name" value="HAD-like"/>
    <property type="match status" value="1"/>
</dbReference>
<dbReference type="InterPro" id="IPR006439">
    <property type="entry name" value="HAD-SF_hydro_IA"/>
</dbReference>
<dbReference type="InterPro" id="IPR036412">
    <property type="entry name" value="HAD-like_sf"/>
</dbReference>
<organism evidence="4 5">
    <name type="scientific">Peterkaempfera bronchialis</name>
    <dbReference type="NCBI Taxonomy" id="2126346"/>
    <lineage>
        <taxon>Bacteria</taxon>
        <taxon>Bacillati</taxon>
        <taxon>Actinomycetota</taxon>
        <taxon>Actinomycetes</taxon>
        <taxon>Kitasatosporales</taxon>
        <taxon>Streptomycetaceae</taxon>
        <taxon>Peterkaempfera</taxon>
    </lineage>
</organism>
<dbReference type="Gene3D" id="3.40.50.1000">
    <property type="entry name" value="HAD superfamily/HAD-like"/>
    <property type="match status" value="1"/>
</dbReference>
<dbReference type="PANTHER" id="PTHR46470">
    <property type="entry name" value="N-ACYLNEURAMINATE-9-PHOSPHATASE"/>
    <property type="match status" value="1"/>
</dbReference>
<dbReference type="PANTHER" id="PTHR46470:SF3">
    <property type="entry name" value="N-ACYLNEURAMINATE-9-PHOSPHATASE"/>
    <property type="match status" value="1"/>
</dbReference>
<evidence type="ECO:0000256" key="3">
    <source>
        <dbReference type="ARBA" id="ARBA00022842"/>
    </source>
</evidence>
<keyword evidence="2 4" id="KW-0378">Hydrolase</keyword>
<dbReference type="NCBIfam" id="TIGR01549">
    <property type="entry name" value="HAD-SF-IA-v1"/>
    <property type="match status" value="1"/>
</dbReference>
<dbReference type="Gene3D" id="1.10.150.520">
    <property type="match status" value="1"/>
</dbReference>
<evidence type="ECO:0000256" key="2">
    <source>
        <dbReference type="ARBA" id="ARBA00022801"/>
    </source>
</evidence>
<sequence>MQPLVLFDLDNTLVDRQCTLAEWAGRFQARHGLSPGSERWLIGLLADRATPAHFARVRERFVLDESVGALWNRYCSDIAAAVVCPQEVLSGLEGLRADGWRIGVATNGAADIQWAKLRATRIADHVDAVCISEEIGVRKPDPAMFHEAVRRCGAVCDGAGIWMVGDSPVNDIGGGQAAGLRTVWISRGRPWPGDLLPPDRQVAEARAAIDLLAAAGSVRNVE</sequence>
<dbReference type="EMBL" id="CP031264">
    <property type="protein sequence ID" value="AXI76830.1"/>
    <property type="molecule type" value="Genomic_DNA"/>
</dbReference>
<comment type="cofactor">
    <cofactor evidence="1">
        <name>Mg(2+)</name>
        <dbReference type="ChEBI" id="CHEBI:18420"/>
    </cofactor>
</comment>
<name>A0A345SSX5_9ACTN</name>
<dbReference type="InterPro" id="IPR023214">
    <property type="entry name" value="HAD_sf"/>
</dbReference>
<reference evidence="5" key="1">
    <citation type="submission" date="2018-07" db="EMBL/GenBank/DDBJ databases">
        <title>Streptacidiphilus bronchialis DSM 106435 chromosome.</title>
        <authorList>
            <person name="Batra D."/>
            <person name="Gulvik C.A."/>
        </authorList>
    </citation>
    <scope>NUCLEOTIDE SEQUENCE [LARGE SCALE GENOMIC DNA]</scope>
    <source>
        <strain evidence="5">DSM 106435</strain>
    </source>
</reference>
<proteinExistence type="predicted"/>
<evidence type="ECO:0000313" key="4">
    <source>
        <dbReference type="EMBL" id="AXI76830.1"/>
    </source>
</evidence>
<dbReference type="Proteomes" id="UP000249340">
    <property type="component" value="Chromosome"/>
</dbReference>
<dbReference type="RefSeq" id="WP_111493773.1">
    <property type="nucleotide sequence ID" value="NZ_CP031264.1"/>
</dbReference>
<protein>
    <submittedName>
        <fullName evidence="4">HAD family hydrolase</fullName>
    </submittedName>
</protein>
<dbReference type="PRINTS" id="PR00413">
    <property type="entry name" value="HADHALOGNASE"/>
</dbReference>
<keyword evidence="3" id="KW-0460">Magnesium</keyword>
<dbReference type="GO" id="GO:0016791">
    <property type="term" value="F:phosphatase activity"/>
    <property type="evidence" value="ECO:0007669"/>
    <property type="project" value="TreeGrafter"/>
</dbReference>
<dbReference type="SFLD" id="SFLDS00003">
    <property type="entry name" value="Haloacid_Dehalogenase"/>
    <property type="match status" value="1"/>
</dbReference>
<dbReference type="Pfam" id="PF00702">
    <property type="entry name" value="Hydrolase"/>
    <property type="match status" value="1"/>
</dbReference>
<evidence type="ECO:0000313" key="5">
    <source>
        <dbReference type="Proteomes" id="UP000249340"/>
    </source>
</evidence>
<gene>
    <name evidence="4" type="ORF">C7M71_004520</name>
</gene>
<keyword evidence="5" id="KW-1185">Reference proteome</keyword>
<dbReference type="InterPro" id="IPR051400">
    <property type="entry name" value="HAD-like_hydrolase"/>
</dbReference>
<accession>A0A345SSX5</accession>
<dbReference type="GO" id="GO:0019752">
    <property type="term" value="P:carboxylic acid metabolic process"/>
    <property type="evidence" value="ECO:0007669"/>
    <property type="project" value="UniProtKB-ARBA"/>
</dbReference>
<evidence type="ECO:0000256" key="1">
    <source>
        <dbReference type="ARBA" id="ARBA00001946"/>
    </source>
</evidence>
<dbReference type="SFLD" id="SFLDG01129">
    <property type="entry name" value="C1.5:_HAD__Beta-PGM__Phosphata"/>
    <property type="match status" value="1"/>
</dbReference>